<dbReference type="PROSITE" id="PS51462">
    <property type="entry name" value="NUDIX"/>
    <property type="match status" value="1"/>
</dbReference>
<gene>
    <name evidence="4" type="ORF">LCGC14_0871820</name>
</gene>
<dbReference type="PANTHER" id="PTHR11839">
    <property type="entry name" value="UDP/ADP-SUGAR PYROPHOSPHATASE"/>
    <property type="match status" value="1"/>
</dbReference>
<dbReference type="GO" id="GO:0016787">
    <property type="term" value="F:hydrolase activity"/>
    <property type="evidence" value="ECO:0007669"/>
    <property type="project" value="UniProtKB-KW"/>
</dbReference>
<dbReference type="CDD" id="cd03424">
    <property type="entry name" value="NUDIX_ADPRase_Nudt5_UGPPase_Nudt14"/>
    <property type="match status" value="1"/>
</dbReference>
<feature type="non-terminal residue" evidence="4">
    <location>
        <position position="236"/>
    </location>
</feature>
<dbReference type="InterPro" id="IPR000086">
    <property type="entry name" value="NUDIX_hydrolase_dom"/>
</dbReference>
<dbReference type="SUPFAM" id="SSF55811">
    <property type="entry name" value="Nudix"/>
    <property type="match status" value="1"/>
</dbReference>
<proteinExistence type="predicted"/>
<accession>A0A0F9PPZ0</accession>
<organism evidence="4">
    <name type="scientific">marine sediment metagenome</name>
    <dbReference type="NCBI Taxonomy" id="412755"/>
    <lineage>
        <taxon>unclassified sequences</taxon>
        <taxon>metagenomes</taxon>
        <taxon>ecological metagenomes</taxon>
    </lineage>
</organism>
<dbReference type="GO" id="GO:0019693">
    <property type="term" value="P:ribose phosphate metabolic process"/>
    <property type="evidence" value="ECO:0007669"/>
    <property type="project" value="TreeGrafter"/>
</dbReference>
<name>A0A0F9PPZ0_9ZZZZ</name>
<dbReference type="Gene3D" id="3.90.79.10">
    <property type="entry name" value="Nucleoside Triphosphate Pyrophosphohydrolase"/>
    <property type="match status" value="1"/>
</dbReference>
<evidence type="ECO:0000256" key="2">
    <source>
        <dbReference type="ARBA" id="ARBA00022801"/>
    </source>
</evidence>
<dbReference type="PANTHER" id="PTHR11839:SF18">
    <property type="entry name" value="NUDIX HYDROLASE DOMAIN-CONTAINING PROTEIN"/>
    <property type="match status" value="1"/>
</dbReference>
<dbReference type="EMBL" id="LAZR01002699">
    <property type="protein sequence ID" value="KKN26702.1"/>
    <property type="molecule type" value="Genomic_DNA"/>
</dbReference>
<dbReference type="InterPro" id="IPR015797">
    <property type="entry name" value="NUDIX_hydrolase-like_dom_sf"/>
</dbReference>
<comment type="caution">
    <text evidence="4">The sequence shown here is derived from an EMBL/GenBank/DDBJ whole genome shotgun (WGS) entry which is preliminary data.</text>
</comment>
<protein>
    <recommendedName>
        <fullName evidence="3">Nudix hydrolase domain-containing protein</fullName>
    </recommendedName>
</protein>
<sequence length="236" mass="26628">MSADNGIFLLKSPLYVGKIREEYRVIHAQAIDNLDWEVPEGWDYNPEQLVAYFGKCKVLTEKEAQNEASRLYEEYAVPICEYGIVELNMTERPFSAYVQYTKEQSNVQELACGKFLRLVKKGHWEYAERVNTKEAAIIIAITNDNKLLFVEQFRIPLDCKVIEMPAGLVGDIRSGESAEDAARTELLEETGYKAKNIEFLVKGPKSPGMSNEEASLFLATDLTKIKEGGGDNSENI</sequence>
<comment type="cofactor">
    <cofactor evidence="1">
        <name>Mg(2+)</name>
        <dbReference type="ChEBI" id="CHEBI:18420"/>
    </cofactor>
</comment>
<evidence type="ECO:0000259" key="3">
    <source>
        <dbReference type="PROSITE" id="PS51462"/>
    </source>
</evidence>
<dbReference type="GO" id="GO:0005829">
    <property type="term" value="C:cytosol"/>
    <property type="evidence" value="ECO:0007669"/>
    <property type="project" value="TreeGrafter"/>
</dbReference>
<evidence type="ECO:0000256" key="1">
    <source>
        <dbReference type="ARBA" id="ARBA00001946"/>
    </source>
</evidence>
<evidence type="ECO:0000313" key="4">
    <source>
        <dbReference type="EMBL" id="KKN26702.1"/>
    </source>
</evidence>
<reference evidence="4" key="1">
    <citation type="journal article" date="2015" name="Nature">
        <title>Complex archaea that bridge the gap between prokaryotes and eukaryotes.</title>
        <authorList>
            <person name="Spang A."/>
            <person name="Saw J.H."/>
            <person name="Jorgensen S.L."/>
            <person name="Zaremba-Niedzwiedzka K."/>
            <person name="Martijn J."/>
            <person name="Lind A.E."/>
            <person name="van Eijk R."/>
            <person name="Schleper C."/>
            <person name="Guy L."/>
            <person name="Ettema T.J."/>
        </authorList>
    </citation>
    <scope>NUCLEOTIDE SEQUENCE</scope>
</reference>
<keyword evidence="2" id="KW-0378">Hydrolase</keyword>
<feature type="domain" description="Nudix hydrolase" evidence="3">
    <location>
        <begin position="132"/>
        <end position="236"/>
    </location>
</feature>
<dbReference type="GO" id="GO:0006753">
    <property type="term" value="P:nucleoside phosphate metabolic process"/>
    <property type="evidence" value="ECO:0007669"/>
    <property type="project" value="TreeGrafter"/>
</dbReference>
<dbReference type="Pfam" id="PF00293">
    <property type="entry name" value="NUDIX"/>
    <property type="match status" value="1"/>
</dbReference>
<dbReference type="AlphaFoldDB" id="A0A0F9PPZ0"/>